<dbReference type="Gene3D" id="3.40.50.1980">
    <property type="entry name" value="Nitrogenase molybdenum iron protein domain"/>
    <property type="match status" value="2"/>
</dbReference>
<dbReference type="InterPro" id="IPR006127">
    <property type="entry name" value="ZnuA-like"/>
</dbReference>
<feature type="signal peptide" evidence="4">
    <location>
        <begin position="1"/>
        <end position="22"/>
    </location>
</feature>
<evidence type="ECO:0000256" key="2">
    <source>
        <dbReference type="ARBA" id="ARBA00022448"/>
    </source>
</evidence>
<dbReference type="InterPro" id="IPR050492">
    <property type="entry name" value="Bact_metal-bind_prot9"/>
</dbReference>
<protein>
    <submittedName>
        <fullName evidence="5">Zinc ABC transporter substrate-binding protein</fullName>
    </submittedName>
</protein>
<dbReference type="Pfam" id="PF01297">
    <property type="entry name" value="ZnuA"/>
    <property type="match status" value="1"/>
</dbReference>
<feature type="chain" id="PRO_5028892200" evidence="4">
    <location>
        <begin position="23"/>
        <end position="290"/>
    </location>
</feature>
<dbReference type="EMBL" id="CP060713">
    <property type="protein sequence ID" value="QNN53319.1"/>
    <property type="molecule type" value="Genomic_DNA"/>
</dbReference>
<dbReference type="KEGG" id="nmes:H9L09_02245"/>
<dbReference type="PANTHER" id="PTHR42953">
    <property type="entry name" value="HIGH-AFFINITY ZINC UPTAKE SYSTEM PROTEIN ZNUA-RELATED"/>
    <property type="match status" value="1"/>
</dbReference>
<dbReference type="PANTHER" id="PTHR42953:SF3">
    <property type="entry name" value="HIGH-AFFINITY ZINC UPTAKE SYSTEM PROTEIN ZNUA"/>
    <property type="match status" value="1"/>
</dbReference>
<keyword evidence="2" id="KW-0813">Transport</keyword>
<dbReference type="GO" id="GO:0046872">
    <property type="term" value="F:metal ion binding"/>
    <property type="evidence" value="ECO:0007669"/>
    <property type="project" value="InterPro"/>
</dbReference>
<comment type="similarity">
    <text evidence="1">Belongs to the bacterial solute-binding protein 9 family.</text>
</comment>
<reference evidence="5 6" key="1">
    <citation type="submission" date="2020-08" db="EMBL/GenBank/DDBJ databases">
        <title>Genome sequence of Nocardioides mesophilus KACC 16243T.</title>
        <authorList>
            <person name="Hyun D.-W."/>
            <person name="Bae J.-W."/>
        </authorList>
    </citation>
    <scope>NUCLEOTIDE SEQUENCE [LARGE SCALE GENOMIC DNA]</scope>
    <source>
        <strain evidence="5 6">KACC 16243</strain>
    </source>
</reference>
<dbReference type="GO" id="GO:0030001">
    <property type="term" value="P:metal ion transport"/>
    <property type="evidence" value="ECO:0007669"/>
    <property type="project" value="InterPro"/>
</dbReference>
<dbReference type="Proteomes" id="UP000515947">
    <property type="component" value="Chromosome"/>
</dbReference>
<sequence>MNISRGLAVVASAVLVGGPVLAGCSAEADDGRTDVVASFYPLAYVAERVAGKHADVETLTRPGTEPHDLELTLHQIAGVAGADVVVYSRGLQAAVDDAVDQADPEHVVDADQQARPLVGDDPHWWLDPVAVAAVAAAVSDQLTQADPAHAADYAKNLEGFRADLEKLDRAYRQGLADCTRNTVVVSHDAFGALERYGLTTVAINGLSPDAEPSPAHLRELSGLIETKGITTVFSEALASPELAQTLADELGLATAVLDPIEGLSDQTADQDYLSLMRANLAALRKANDCR</sequence>
<evidence type="ECO:0000313" key="5">
    <source>
        <dbReference type="EMBL" id="QNN53319.1"/>
    </source>
</evidence>
<dbReference type="PROSITE" id="PS51257">
    <property type="entry name" value="PROKAR_LIPOPROTEIN"/>
    <property type="match status" value="1"/>
</dbReference>
<name>A0A7G9RCJ4_9ACTN</name>
<dbReference type="SUPFAM" id="SSF53807">
    <property type="entry name" value="Helical backbone' metal receptor"/>
    <property type="match status" value="1"/>
</dbReference>
<evidence type="ECO:0000256" key="1">
    <source>
        <dbReference type="ARBA" id="ARBA00011028"/>
    </source>
</evidence>
<accession>A0A7G9RCJ4</accession>
<evidence type="ECO:0000313" key="6">
    <source>
        <dbReference type="Proteomes" id="UP000515947"/>
    </source>
</evidence>
<gene>
    <name evidence="5" type="ORF">H9L09_02245</name>
</gene>
<dbReference type="RefSeq" id="WP_187579161.1">
    <property type="nucleotide sequence ID" value="NZ_CP060713.1"/>
</dbReference>
<evidence type="ECO:0000256" key="4">
    <source>
        <dbReference type="SAM" id="SignalP"/>
    </source>
</evidence>
<proteinExistence type="inferred from homology"/>
<keyword evidence="3 4" id="KW-0732">Signal</keyword>
<keyword evidence="6" id="KW-1185">Reference proteome</keyword>
<organism evidence="5 6">
    <name type="scientific">Nocardioides mesophilus</name>
    <dbReference type="NCBI Taxonomy" id="433659"/>
    <lineage>
        <taxon>Bacteria</taxon>
        <taxon>Bacillati</taxon>
        <taxon>Actinomycetota</taxon>
        <taxon>Actinomycetes</taxon>
        <taxon>Propionibacteriales</taxon>
        <taxon>Nocardioidaceae</taxon>
        <taxon>Nocardioides</taxon>
    </lineage>
</organism>
<dbReference type="AlphaFoldDB" id="A0A7G9RCJ4"/>
<evidence type="ECO:0000256" key="3">
    <source>
        <dbReference type="ARBA" id="ARBA00022729"/>
    </source>
</evidence>